<accession>A0AAV2STP5</accession>
<evidence type="ECO:0000313" key="1">
    <source>
        <dbReference type="EMBL" id="CAL4240445.1"/>
    </source>
</evidence>
<gene>
    <name evidence="1" type="ORF">MNOR_LOCUS40598</name>
</gene>
<comment type="caution">
    <text evidence="1">The sequence shown here is derived from an EMBL/GenBank/DDBJ whole genome shotgun (WGS) entry which is preliminary data.</text>
</comment>
<dbReference type="AlphaFoldDB" id="A0AAV2STP5"/>
<dbReference type="EMBL" id="CAXKWB010127337">
    <property type="protein sequence ID" value="CAL4240445.1"/>
    <property type="molecule type" value="Genomic_DNA"/>
</dbReference>
<reference evidence="1 2" key="1">
    <citation type="submission" date="2024-05" db="EMBL/GenBank/DDBJ databases">
        <authorList>
            <person name="Wallberg A."/>
        </authorList>
    </citation>
    <scope>NUCLEOTIDE SEQUENCE [LARGE SCALE GENOMIC DNA]</scope>
</reference>
<name>A0AAV2STP5_MEGNR</name>
<protein>
    <submittedName>
        <fullName evidence="1">Uncharacterized protein</fullName>
    </submittedName>
</protein>
<dbReference type="Proteomes" id="UP001497623">
    <property type="component" value="Unassembled WGS sequence"/>
</dbReference>
<proteinExistence type="predicted"/>
<keyword evidence="2" id="KW-1185">Reference proteome</keyword>
<evidence type="ECO:0000313" key="2">
    <source>
        <dbReference type="Proteomes" id="UP001497623"/>
    </source>
</evidence>
<organism evidence="1 2">
    <name type="scientific">Meganyctiphanes norvegica</name>
    <name type="common">Northern krill</name>
    <name type="synonym">Thysanopoda norvegica</name>
    <dbReference type="NCBI Taxonomy" id="48144"/>
    <lineage>
        <taxon>Eukaryota</taxon>
        <taxon>Metazoa</taxon>
        <taxon>Ecdysozoa</taxon>
        <taxon>Arthropoda</taxon>
        <taxon>Crustacea</taxon>
        <taxon>Multicrustacea</taxon>
        <taxon>Malacostraca</taxon>
        <taxon>Eumalacostraca</taxon>
        <taxon>Eucarida</taxon>
        <taxon>Euphausiacea</taxon>
        <taxon>Euphausiidae</taxon>
        <taxon>Meganyctiphanes</taxon>
    </lineage>
</organism>
<sequence length="205" mass="24012">MKTTSFHSIVEGVDNVNDVNELIGEAIQYQYMFETRRLPSESLDVCQDDLHNFNIDINKINRLYYIHHSDNTSHRKYQLLARMDYNYEHVFVKLSAGYEFTRFGCLGGGAIYVTKNANTFFNLMVEERYNKMKICQSLQEDGYSVSELNSSQVPNENQCRITELLAMRCNENVQSETMTSFSSHDNYSFNYPRVQHPQYADLHYT</sequence>